<keyword evidence="2" id="KW-1185">Reference proteome</keyword>
<dbReference type="Proteomes" id="UP000007878">
    <property type="component" value="Chromosome"/>
</dbReference>
<accession>A0ABN4ACJ1</accession>
<evidence type="ECO:0000313" key="1">
    <source>
        <dbReference type="EMBL" id="AFB21167.1"/>
    </source>
</evidence>
<gene>
    <name evidence="1" type="ORF">RCA_03000</name>
</gene>
<proteinExistence type="predicted"/>
<sequence>MDQFPNYHPHDLIAGLVKNTNTINIFIFGYRAVKESYGMTLKAFLDIHATNATKPMSACNDAKQNLNHLFY</sequence>
<evidence type="ECO:0000313" key="2">
    <source>
        <dbReference type="Proteomes" id="UP000007878"/>
    </source>
</evidence>
<dbReference type="EMBL" id="CP003304">
    <property type="protein sequence ID" value="AFB21167.1"/>
    <property type="molecule type" value="Genomic_DNA"/>
</dbReference>
<name>A0ABN4ACJ1_RICCA</name>
<reference evidence="2" key="1">
    <citation type="submission" date="2012-02" db="EMBL/GenBank/DDBJ databases">
        <title>Complete genome sequence of Rickettsia parkeri strain Portsmouth.</title>
        <authorList>
            <person name="Johnson S.L."/>
            <person name="Munk A.C."/>
            <person name="Han S."/>
            <person name="Bruce D.C."/>
            <person name="Dasch G.A."/>
        </authorList>
    </citation>
    <scope>NUCLEOTIDE SEQUENCE [LARGE SCALE GENOMIC DNA]</scope>
    <source>
        <strain evidence="2">CA410</strain>
    </source>
</reference>
<protein>
    <submittedName>
        <fullName evidence="1">Uncharacterized protein</fullName>
    </submittedName>
</protein>
<organism evidence="1 2">
    <name type="scientific">Rickettsia canadensis str. CA410</name>
    <dbReference type="NCBI Taxonomy" id="1105107"/>
    <lineage>
        <taxon>Bacteria</taxon>
        <taxon>Pseudomonadati</taxon>
        <taxon>Pseudomonadota</taxon>
        <taxon>Alphaproteobacteria</taxon>
        <taxon>Rickettsiales</taxon>
        <taxon>Rickettsiaceae</taxon>
        <taxon>Rickettsieae</taxon>
        <taxon>Rickettsia</taxon>
        <taxon>belli group</taxon>
    </lineage>
</organism>